<dbReference type="PANTHER" id="PTHR22923:SF116">
    <property type="entry name" value="C1Q DOMAIN-CONTAINING PROTEIN"/>
    <property type="match status" value="1"/>
</dbReference>
<dbReference type="SUPFAM" id="SSF49842">
    <property type="entry name" value="TNF-like"/>
    <property type="match status" value="1"/>
</dbReference>
<protein>
    <recommendedName>
        <fullName evidence="4">C1q domain-containing protein</fullName>
    </recommendedName>
</protein>
<dbReference type="Proteomes" id="UP000828390">
    <property type="component" value="Unassembled WGS sequence"/>
</dbReference>
<evidence type="ECO:0000259" key="4">
    <source>
        <dbReference type="PROSITE" id="PS50871"/>
    </source>
</evidence>
<proteinExistence type="predicted"/>
<dbReference type="AlphaFoldDB" id="A0A9D4FWL3"/>
<feature type="domain" description="C1q" evidence="4">
    <location>
        <begin position="18"/>
        <end position="163"/>
    </location>
</feature>
<dbReference type="InterPro" id="IPR050822">
    <property type="entry name" value="Cerebellin_Synaptic_Org"/>
</dbReference>
<gene>
    <name evidence="5" type="ORF">DPMN_134090</name>
</gene>
<name>A0A9D4FWL3_DREPO</name>
<keyword evidence="2" id="KW-0964">Secreted</keyword>
<organism evidence="5 6">
    <name type="scientific">Dreissena polymorpha</name>
    <name type="common">Zebra mussel</name>
    <name type="synonym">Mytilus polymorpha</name>
    <dbReference type="NCBI Taxonomy" id="45954"/>
    <lineage>
        <taxon>Eukaryota</taxon>
        <taxon>Metazoa</taxon>
        <taxon>Spiralia</taxon>
        <taxon>Lophotrochozoa</taxon>
        <taxon>Mollusca</taxon>
        <taxon>Bivalvia</taxon>
        <taxon>Autobranchia</taxon>
        <taxon>Heteroconchia</taxon>
        <taxon>Euheterodonta</taxon>
        <taxon>Imparidentia</taxon>
        <taxon>Neoheterodontei</taxon>
        <taxon>Myida</taxon>
        <taxon>Dreissenoidea</taxon>
        <taxon>Dreissenidae</taxon>
        <taxon>Dreissena</taxon>
    </lineage>
</organism>
<evidence type="ECO:0000313" key="6">
    <source>
        <dbReference type="Proteomes" id="UP000828390"/>
    </source>
</evidence>
<dbReference type="Pfam" id="PF00386">
    <property type="entry name" value="C1q"/>
    <property type="match status" value="1"/>
</dbReference>
<dbReference type="SMART" id="SM00110">
    <property type="entry name" value="C1Q"/>
    <property type="match status" value="1"/>
</dbReference>
<dbReference type="InterPro" id="IPR008983">
    <property type="entry name" value="Tumour_necrosis_fac-like_dom"/>
</dbReference>
<dbReference type="EMBL" id="JAIWYP010000006">
    <property type="protein sequence ID" value="KAH3805782.1"/>
    <property type="molecule type" value="Genomic_DNA"/>
</dbReference>
<evidence type="ECO:0000256" key="3">
    <source>
        <dbReference type="ARBA" id="ARBA00022729"/>
    </source>
</evidence>
<keyword evidence="3" id="KW-0732">Signal</keyword>
<dbReference type="PROSITE" id="PS50871">
    <property type="entry name" value="C1Q"/>
    <property type="match status" value="1"/>
</dbReference>
<dbReference type="InterPro" id="IPR001073">
    <property type="entry name" value="C1q_dom"/>
</dbReference>
<reference evidence="5" key="2">
    <citation type="submission" date="2020-11" db="EMBL/GenBank/DDBJ databases">
        <authorList>
            <person name="McCartney M.A."/>
            <person name="Auch B."/>
            <person name="Kono T."/>
            <person name="Mallez S."/>
            <person name="Becker A."/>
            <person name="Gohl D.M."/>
            <person name="Silverstein K.A.T."/>
            <person name="Koren S."/>
            <person name="Bechman K.B."/>
            <person name="Herman A."/>
            <person name="Abrahante J.E."/>
            <person name="Garbe J."/>
        </authorList>
    </citation>
    <scope>NUCLEOTIDE SEQUENCE</scope>
    <source>
        <strain evidence="5">Duluth1</strain>
        <tissue evidence="5">Whole animal</tissue>
    </source>
</reference>
<evidence type="ECO:0000313" key="5">
    <source>
        <dbReference type="EMBL" id="KAH3805782.1"/>
    </source>
</evidence>
<dbReference type="GO" id="GO:0005576">
    <property type="term" value="C:extracellular region"/>
    <property type="evidence" value="ECO:0007669"/>
    <property type="project" value="UniProtKB-SubCell"/>
</dbReference>
<dbReference type="PANTHER" id="PTHR22923">
    <property type="entry name" value="CEREBELLIN-RELATED"/>
    <property type="match status" value="1"/>
</dbReference>
<comment type="subcellular location">
    <subcellularLocation>
        <location evidence="1">Secreted</location>
    </subcellularLocation>
</comment>
<sequence>MYLFLYLTERRISSRQLVQDPEIAFFAYLSTTVHLSMGQTIVFDKVVTNIDSTHSLGGYSPVTGVFTAPVDGIYVFSATLVEHEGSVSSYVIFHENRRIVKLSLNSVSHWWYSASVQAVLSLLKGETVTVRDDMNGDHYLEGANYPMGQTMFSGFLLKQNHAVAPIIG</sequence>
<reference evidence="5" key="1">
    <citation type="journal article" date="2019" name="bioRxiv">
        <title>The Genome of the Zebra Mussel, Dreissena polymorpha: A Resource for Invasive Species Research.</title>
        <authorList>
            <person name="McCartney M.A."/>
            <person name="Auch B."/>
            <person name="Kono T."/>
            <person name="Mallez S."/>
            <person name="Zhang Y."/>
            <person name="Obille A."/>
            <person name="Becker A."/>
            <person name="Abrahante J.E."/>
            <person name="Garbe J."/>
            <person name="Badalamenti J.P."/>
            <person name="Herman A."/>
            <person name="Mangelson H."/>
            <person name="Liachko I."/>
            <person name="Sullivan S."/>
            <person name="Sone E.D."/>
            <person name="Koren S."/>
            <person name="Silverstein K.A.T."/>
            <person name="Beckman K.B."/>
            <person name="Gohl D.M."/>
        </authorList>
    </citation>
    <scope>NUCLEOTIDE SEQUENCE</scope>
    <source>
        <strain evidence="5">Duluth1</strain>
        <tissue evidence="5">Whole animal</tissue>
    </source>
</reference>
<evidence type="ECO:0000256" key="1">
    <source>
        <dbReference type="ARBA" id="ARBA00004613"/>
    </source>
</evidence>
<comment type="caution">
    <text evidence="5">The sequence shown here is derived from an EMBL/GenBank/DDBJ whole genome shotgun (WGS) entry which is preliminary data.</text>
</comment>
<accession>A0A9D4FWL3</accession>
<keyword evidence="6" id="KW-1185">Reference proteome</keyword>
<evidence type="ECO:0000256" key="2">
    <source>
        <dbReference type="ARBA" id="ARBA00022525"/>
    </source>
</evidence>
<dbReference type="Gene3D" id="2.60.120.40">
    <property type="match status" value="1"/>
</dbReference>